<keyword evidence="5" id="KW-0963">Cytoplasm</keyword>
<dbReference type="HAMAP" id="MF_00057">
    <property type="entry name" value="KdsB"/>
    <property type="match status" value="1"/>
</dbReference>
<name>A0AAU7NRM8_9GAMM</name>
<reference evidence="6 7" key="1">
    <citation type="journal article" date="2024" name="Microbiology">
        <title>Methylomarinum rosea sp. nov., a novel halophilic methanotrophic bacterium from the hypersaline Lake Elton.</title>
        <authorList>
            <person name="Suleimanov R.Z."/>
            <person name="Oshkin I.Y."/>
            <person name="Danilova O.V."/>
            <person name="Suzina N.E."/>
            <person name="Dedysh S.N."/>
        </authorList>
    </citation>
    <scope>NUCLEOTIDE SEQUENCE [LARGE SCALE GENOMIC DNA]</scope>
    <source>
        <strain evidence="6 7">Ch1-1</strain>
    </source>
</reference>
<organism evidence="6 7">
    <name type="scientific">Methylomarinum roseum</name>
    <dbReference type="NCBI Taxonomy" id="3067653"/>
    <lineage>
        <taxon>Bacteria</taxon>
        <taxon>Pseudomonadati</taxon>
        <taxon>Pseudomonadota</taxon>
        <taxon>Gammaproteobacteria</taxon>
        <taxon>Methylococcales</taxon>
        <taxon>Methylococcaceae</taxon>
        <taxon>Methylomarinum</taxon>
    </lineage>
</organism>
<dbReference type="PANTHER" id="PTHR42866">
    <property type="entry name" value="3-DEOXY-MANNO-OCTULOSONATE CYTIDYLYLTRANSFERASE"/>
    <property type="match status" value="1"/>
</dbReference>
<keyword evidence="4 5" id="KW-0448">Lipopolysaccharide biosynthesis</keyword>
<evidence type="ECO:0000256" key="1">
    <source>
        <dbReference type="ARBA" id="ARBA00004370"/>
    </source>
</evidence>
<gene>
    <name evidence="5 6" type="primary">kdsB</name>
    <name evidence="6" type="ORF">Q9L42_013165</name>
</gene>
<proteinExistence type="inferred from homology"/>
<comment type="similarity">
    <text evidence="5">Belongs to the KdsB family.</text>
</comment>
<dbReference type="PANTHER" id="PTHR42866:SF2">
    <property type="entry name" value="3-DEOXY-MANNO-OCTULOSONATE CYTIDYLYLTRANSFERASE, MITOCHONDRIAL"/>
    <property type="match status" value="1"/>
</dbReference>
<dbReference type="Pfam" id="PF02348">
    <property type="entry name" value="CTP_transf_3"/>
    <property type="match status" value="1"/>
</dbReference>
<keyword evidence="3 5" id="KW-0548">Nucleotidyltransferase</keyword>
<dbReference type="GO" id="GO:0009103">
    <property type="term" value="P:lipopolysaccharide biosynthetic process"/>
    <property type="evidence" value="ECO:0007669"/>
    <property type="project" value="UniProtKB-UniRule"/>
</dbReference>
<evidence type="ECO:0000313" key="6">
    <source>
        <dbReference type="EMBL" id="XBS19316.1"/>
    </source>
</evidence>
<dbReference type="EC" id="2.7.7.38" evidence="5"/>
<evidence type="ECO:0000313" key="7">
    <source>
        <dbReference type="Proteomes" id="UP001225378"/>
    </source>
</evidence>
<dbReference type="Proteomes" id="UP001225378">
    <property type="component" value="Chromosome"/>
</dbReference>
<evidence type="ECO:0000256" key="5">
    <source>
        <dbReference type="HAMAP-Rule" id="MF_00057"/>
    </source>
</evidence>
<dbReference type="FunFam" id="3.90.550.10:FF:000011">
    <property type="entry name" value="3-deoxy-manno-octulosonate cytidylyltransferase"/>
    <property type="match status" value="1"/>
</dbReference>
<dbReference type="GO" id="GO:0008690">
    <property type="term" value="F:3-deoxy-manno-octulosonate cytidylyltransferase activity"/>
    <property type="evidence" value="ECO:0007669"/>
    <property type="project" value="UniProtKB-UniRule"/>
</dbReference>
<keyword evidence="2 5" id="KW-0808">Transferase</keyword>
<comment type="function">
    <text evidence="5">Activates KDO (a required 8-carbon sugar) for incorporation into bacterial lipopolysaccharide in Gram-negative bacteria.</text>
</comment>
<dbReference type="InterPro" id="IPR003329">
    <property type="entry name" value="Cytidylyl_trans"/>
</dbReference>
<dbReference type="InterPro" id="IPR029044">
    <property type="entry name" value="Nucleotide-diphossugar_trans"/>
</dbReference>
<dbReference type="NCBIfam" id="TIGR00466">
    <property type="entry name" value="kdsB"/>
    <property type="match status" value="1"/>
</dbReference>
<evidence type="ECO:0000256" key="3">
    <source>
        <dbReference type="ARBA" id="ARBA00022695"/>
    </source>
</evidence>
<comment type="subcellular location">
    <subcellularLocation>
        <location evidence="5">Cytoplasm</location>
    </subcellularLocation>
    <subcellularLocation>
        <location evidence="1">Membrane</location>
    </subcellularLocation>
</comment>
<dbReference type="KEGG" id="mech:Q9L42_013165"/>
<dbReference type="EMBL" id="CP157743">
    <property type="protein sequence ID" value="XBS19316.1"/>
    <property type="molecule type" value="Genomic_DNA"/>
</dbReference>
<dbReference type="NCBIfam" id="NF003950">
    <property type="entry name" value="PRK05450.1-3"/>
    <property type="match status" value="1"/>
</dbReference>
<dbReference type="NCBIfam" id="NF003952">
    <property type="entry name" value="PRK05450.1-5"/>
    <property type="match status" value="1"/>
</dbReference>
<dbReference type="CDD" id="cd02517">
    <property type="entry name" value="CMP-KDO-Synthetase"/>
    <property type="match status" value="1"/>
</dbReference>
<dbReference type="Gene3D" id="3.90.550.10">
    <property type="entry name" value="Spore Coat Polysaccharide Biosynthesis Protein SpsA, Chain A"/>
    <property type="match status" value="1"/>
</dbReference>
<dbReference type="SUPFAM" id="SSF53448">
    <property type="entry name" value="Nucleotide-diphospho-sugar transferases"/>
    <property type="match status" value="1"/>
</dbReference>
<evidence type="ECO:0000256" key="2">
    <source>
        <dbReference type="ARBA" id="ARBA00022679"/>
    </source>
</evidence>
<keyword evidence="7" id="KW-1185">Reference proteome</keyword>
<dbReference type="AlphaFoldDB" id="A0AAU7NRM8"/>
<protein>
    <recommendedName>
        <fullName evidence="5">3-deoxy-manno-octulosonate cytidylyltransferase</fullName>
        <ecNumber evidence="5">2.7.7.38</ecNumber>
    </recommendedName>
    <alternativeName>
        <fullName evidence="5">CMP-2-keto-3-deoxyoctulosonic acid synthase</fullName>
        <shortName evidence="5">CKS</shortName>
        <shortName evidence="5">CMP-KDO synthase</shortName>
    </alternativeName>
</protein>
<sequence length="262" mass="29084">MKKTAFKVVIPARFGSTRLPGKPLLDIAGKPMIAHVCARALEAQAEQVVVATDDRRIYSAVETLGLQVVMTDPNHASGSERIAEVASVLKWRDEDIIVNLQGDEPLIPPDYINEVADALAGQELAGMATLAARIDDQAEIFNPNAVKVVLDKDGYALYFSRAPIPWERGAFPERADLSNEAQPFLRHIGMYAYTVEFLTRYCDWPASPLEAVESLEQLRVLWHGGKIRVNTVAQTPPAGVDTEQDLHRVERLMTETHFHAYP</sequence>
<dbReference type="GO" id="GO:0033468">
    <property type="term" value="P:CMP-keto-3-deoxy-D-manno-octulosonic acid biosynthetic process"/>
    <property type="evidence" value="ECO:0007669"/>
    <property type="project" value="UniProtKB-UniRule"/>
</dbReference>
<accession>A0AAU7NRM8</accession>
<dbReference type="GO" id="GO:0016020">
    <property type="term" value="C:membrane"/>
    <property type="evidence" value="ECO:0007669"/>
    <property type="project" value="UniProtKB-SubCell"/>
</dbReference>
<dbReference type="InterPro" id="IPR004528">
    <property type="entry name" value="KdsB"/>
</dbReference>
<comment type="pathway">
    <text evidence="5">Nucleotide-sugar biosynthesis; CMP-3-deoxy-D-manno-octulosonate biosynthesis; CMP-3-deoxy-D-manno-octulosonate from 3-deoxy-D-manno-octulosonate and CTP: step 1/1.</text>
</comment>
<evidence type="ECO:0000256" key="4">
    <source>
        <dbReference type="ARBA" id="ARBA00022985"/>
    </source>
</evidence>
<comment type="catalytic activity">
    <reaction evidence="5">
        <text>3-deoxy-alpha-D-manno-oct-2-ulosonate + CTP = CMP-3-deoxy-beta-D-manno-octulosonate + diphosphate</text>
        <dbReference type="Rhea" id="RHEA:23448"/>
        <dbReference type="ChEBI" id="CHEBI:33019"/>
        <dbReference type="ChEBI" id="CHEBI:37563"/>
        <dbReference type="ChEBI" id="CHEBI:85986"/>
        <dbReference type="ChEBI" id="CHEBI:85987"/>
        <dbReference type="EC" id="2.7.7.38"/>
    </reaction>
</comment>
<dbReference type="RefSeq" id="WP_305907930.1">
    <property type="nucleotide sequence ID" value="NZ_CP157743.1"/>
</dbReference>
<dbReference type="GO" id="GO:0005829">
    <property type="term" value="C:cytosol"/>
    <property type="evidence" value="ECO:0007669"/>
    <property type="project" value="TreeGrafter"/>
</dbReference>
<dbReference type="NCBIfam" id="NF009905">
    <property type="entry name" value="PRK13368.1"/>
    <property type="match status" value="1"/>
</dbReference>